<feature type="transmembrane region" description="Helical" evidence="1">
    <location>
        <begin position="98"/>
        <end position="116"/>
    </location>
</feature>
<protein>
    <submittedName>
        <fullName evidence="2">Uncharacterized protein</fullName>
    </submittedName>
</protein>
<keyword evidence="1" id="KW-0812">Transmembrane</keyword>
<keyword evidence="3" id="KW-1185">Reference proteome</keyword>
<name>A0A5N6XD73_9EURO</name>
<dbReference type="Proteomes" id="UP000325945">
    <property type="component" value="Unassembled WGS sequence"/>
</dbReference>
<dbReference type="AlphaFoldDB" id="A0A5N6XD73"/>
<proteinExistence type="predicted"/>
<gene>
    <name evidence="2" type="ORF">BDV39DRAFT_169560</name>
</gene>
<reference evidence="3" key="1">
    <citation type="submission" date="2019-04" db="EMBL/GenBank/DDBJ databases">
        <title>Friends and foes A comparative genomics studyof 23 Aspergillus species from section Flavi.</title>
        <authorList>
            <consortium name="DOE Joint Genome Institute"/>
            <person name="Kjaerbolling I."/>
            <person name="Vesth T."/>
            <person name="Frisvad J.C."/>
            <person name="Nybo J.L."/>
            <person name="Theobald S."/>
            <person name="Kildgaard S."/>
            <person name="Isbrandt T."/>
            <person name="Kuo A."/>
            <person name="Sato A."/>
            <person name="Lyhne E.K."/>
            <person name="Kogle M.E."/>
            <person name="Wiebenga A."/>
            <person name="Kun R.S."/>
            <person name="Lubbers R.J."/>
            <person name="Makela M.R."/>
            <person name="Barry K."/>
            <person name="Chovatia M."/>
            <person name="Clum A."/>
            <person name="Daum C."/>
            <person name="Haridas S."/>
            <person name="He G."/>
            <person name="LaButti K."/>
            <person name="Lipzen A."/>
            <person name="Mondo S."/>
            <person name="Riley R."/>
            <person name="Salamov A."/>
            <person name="Simmons B.A."/>
            <person name="Magnuson J.K."/>
            <person name="Henrissat B."/>
            <person name="Mortensen U.H."/>
            <person name="Larsen T.O."/>
            <person name="Devries R.P."/>
            <person name="Grigoriev I.V."/>
            <person name="Machida M."/>
            <person name="Baker S.E."/>
            <person name="Andersen M.R."/>
        </authorList>
    </citation>
    <scope>NUCLEOTIDE SEQUENCE [LARGE SCALE GENOMIC DNA]</scope>
    <source>
        <strain evidence="3">CBS 130017</strain>
    </source>
</reference>
<evidence type="ECO:0000256" key="1">
    <source>
        <dbReference type="SAM" id="Phobius"/>
    </source>
</evidence>
<sequence>MSVADNLHTPFIQRAIAPENNEYFELRTSTMSGPSTTPQVARLFPQSVTKQAVENSLPLSSPKIRLVSGMSICSSKQRRVPGTLVETPEISFETMDGFLVQYCFFIFFISFHLFIYRLTTTMEYFLLV</sequence>
<keyword evidence="1" id="KW-1133">Transmembrane helix</keyword>
<organism evidence="2 3">
    <name type="scientific">Aspergillus sergii</name>
    <dbReference type="NCBI Taxonomy" id="1034303"/>
    <lineage>
        <taxon>Eukaryota</taxon>
        <taxon>Fungi</taxon>
        <taxon>Dikarya</taxon>
        <taxon>Ascomycota</taxon>
        <taxon>Pezizomycotina</taxon>
        <taxon>Eurotiomycetes</taxon>
        <taxon>Eurotiomycetidae</taxon>
        <taxon>Eurotiales</taxon>
        <taxon>Aspergillaceae</taxon>
        <taxon>Aspergillus</taxon>
        <taxon>Aspergillus subgen. Circumdati</taxon>
    </lineage>
</organism>
<dbReference type="EMBL" id="ML741771">
    <property type="protein sequence ID" value="KAE8330872.1"/>
    <property type="molecule type" value="Genomic_DNA"/>
</dbReference>
<evidence type="ECO:0000313" key="3">
    <source>
        <dbReference type="Proteomes" id="UP000325945"/>
    </source>
</evidence>
<evidence type="ECO:0000313" key="2">
    <source>
        <dbReference type="EMBL" id="KAE8330872.1"/>
    </source>
</evidence>
<keyword evidence="1" id="KW-0472">Membrane</keyword>
<accession>A0A5N6XD73</accession>